<gene>
    <name evidence="2" type="ORF">L195_g015509</name>
</gene>
<dbReference type="InterPro" id="IPR036691">
    <property type="entry name" value="Endo/exonu/phosph_ase_sf"/>
</dbReference>
<dbReference type="SUPFAM" id="SSF56219">
    <property type="entry name" value="DNase I-like"/>
    <property type="match status" value="1"/>
</dbReference>
<keyword evidence="2" id="KW-0675">Receptor</keyword>
<accession>A0A2K3MNR8</accession>
<evidence type="ECO:0000313" key="3">
    <source>
        <dbReference type="Proteomes" id="UP000236291"/>
    </source>
</evidence>
<name>A0A2K3MNR8_TRIPR</name>
<dbReference type="EMBL" id="ASHM01010532">
    <property type="protein sequence ID" value="PNX92374.1"/>
    <property type="molecule type" value="Genomic_DNA"/>
</dbReference>
<comment type="caution">
    <text evidence="2">The sequence shown here is derived from an EMBL/GenBank/DDBJ whole genome shotgun (WGS) entry which is preliminary data.</text>
</comment>
<dbReference type="STRING" id="57577.A0A2K3MNR8"/>
<reference evidence="2 3" key="1">
    <citation type="journal article" date="2014" name="Am. J. Bot.">
        <title>Genome assembly and annotation for red clover (Trifolium pratense; Fabaceae).</title>
        <authorList>
            <person name="Istvanek J."/>
            <person name="Jaros M."/>
            <person name="Krenek A."/>
            <person name="Repkova J."/>
        </authorList>
    </citation>
    <scope>NUCLEOTIDE SEQUENCE [LARGE SCALE GENOMIC DNA]</scope>
    <source>
        <strain evidence="3">cv. Tatra</strain>
        <tissue evidence="2">Young leaves</tissue>
    </source>
</reference>
<evidence type="ECO:0000313" key="2">
    <source>
        <dbReference type="EMBL" id="PNX92374.1"/>
    </source>
</evidence>
<reference evidence="2 3" key="2">
    <citation type="journal article" date="2017" name="Front. Plant Sci.">
        <title>Gene Classification and Mining of Molecular Markers Useful in Red Clover (Trifolium pratense) Breeding.</title>
        <authorList>
            <person name="Istvanek J."/>
            <person name="Dluhosova J."/>
            <person name="Dluhos P."/>
            <person name="Patkova L."/>
            <person name="Nedelnik J."/>
            <person name="Repkova J."/>
        </authorList>
    </citation>
    <scope>NUCLEOTIDE SEQUENCE [LARGE SCALE GENOMIC DNA]</scope>
    <source>
        <strain evidence="3">cv. Tatra</strain>
        <tissue evidence="2">Young leaves</tissue>
    </source>
</reference>
<evidence type="ECO:0000259" key="1">
    <source>
        <dbReference type="Pfam" id="PF03372"/>
    </source>
</evidence>
<proteinExistence type="predicted"/>
<dbReference type="Proteomes" id="UP000236291">
    <property type="component" value="Unassembled WGS sequence"/>
</dbReference>
<dbReference type="InterPro" id="IPR005135">
    <property type="entry name" value="Endo/exonuclease/phosphatase"/>
</dbReference>
<dbReference type="PANTHER" id="PTHR33710">
    <property type="entry name" value="BNAC02G09200D PROTEIN"/>
    <property type="match status" value="1"/>
</dbReference>
<sequence>MRVNIVNVYSPCNLAGKRKLWEDLLNLIRGDNSEWCIGGDFNAILHLSERKGSSVATRRSEVNFFREFVDDMKLIDIPVLGKKFSWFTPYGKAMSRLDRFLLSEGFLKKNGAKGQWIGDRDISDHCPVWLLSLLCNWGPKPFRVINGRLEFPEFNDNK</sequence>
<dbReference type="AlphaFoldDB" id="A0A2K3MNR8"/>
<dbReference type="GO" id="GO:0016301">
    <property type="term" value="F:kinase activity"/>
    <property type="evidence" value="ECO:0007669"/>
    <property type="project" value="UniProtKB-KW"/>
</dbReference>
<dbReference type="Gene3D" id="3.60.10.10">
    <property type="entry name" value="Endonuclease/exonuclease/phosphatase"/>
    <property type="match status" value="1"/>
</dbReference>
<dbReference type="Pfam" id="PF03372">
    <property type="entry name" value="Exo_endo_phos"/>
    <property type="match status" value="1"/>
</dbReference>
<keyword evidence="2" id="KW-0808">Transferase</keyword>
<dbReference type="PANTHER" id="PTHR33710:SF64">
    <property type="entry name" value="ENDONUCLEASE_EXONUCLEASE_PHOSPHATASE DOMAIN-CONTAINING PROTEIN"/>
    <property type="match status" value="1"/>
</dbReference>
<feature type="domain" description="Endonuclease/exonuclease/phosphatase" evidence="1">
    <location>
        <begin position="9"/>
        <end position="125"/>
    </location>
</feature>
<keyword evidence="2" id="KW-0418">Kinase</keyword>
<protein>
    <submittedName>
        <fullName evidence="2">Cysteine-rich receptor-like protein kinase</fullName>
    </submittedName>
</protein>
<organism evidence="2 3">
    <name type="scientific">Trifolium pratense</name>
    <name type="common">Red clover</name>
    <dbReference type="NCBI Taxonomy" id="57577"/>
    <lineage>
        <taxon>Eukaryota</taxon>
        <taxon>Viridiplantae</taxon>
        <taxon>Streptophyta</taxon>
        <taxon>Embryophyta</taxon>
        <taxon>Tracheophyta</taxon>
        <taxon>Spermatophyta</taxon>
        <taxon>Magnoliopsida</taxon>
        <taxon>eudicotyledons</taxon>
        <taxon>Gunneridae</taxon>
        <taxon>Pentapetalae</taxon>
        <taxon>rosids</taxon>
        <taxon>fabids</taxon>
        <taxon>Fabales</taxon>
        <taxon>Fabaceae</taxon>
        <taxon>Papilionoideae</taxon>
        <taxon>50 kb inversion clade</taxon>
        <taxon>NPAAA clade</taxon>
        <taxon>Hologalegina</taxon>
        <taxon>IRL clade</taxon>
        <taxon>Trifolieae</taxon>
        <taxon>Trifolium</taxon>
    </lineage>
</organism>